<evidence type="ECO:0000313" key="1">
    <source>
        <dbReference type="EMBL" id="GBG64401.1"/>
    </source>
</evidence>
<comment type="caution">
    <text evidence="1">The sequence shown here is derived from an EMBL/GenBank/DDBJ whole genome shotgun (WGS) entry which is preliminary data.</text>
</comment>
<dbReference type="InterPro" id="IPR021109">
    <property type="entry name" value="Peptidase_aspartic_dom_sf"/>
</dbReference>
<dbReference type="SUPFAM" id="SSF50630">
    <property type="entry name" value="Acid proteases"/>
    <property type="match status" value="1"/>
</dbReference>
<dbReference type="Proteomes" id="UP000265515">
    <property type="component" value="Unassembled WGS sequence"/>
</dbReference>
<evidence type="ECO:0000313" key="2">
    <source>
        <dbReference type="Proteomes" id="UP000265515"/>
    </source>
</evidence>
<reference evidence="1 2" key="1">
    <citation type="journal article" date="2018" name="Cell">
        <title>The Chara Genome: Secondary Complexity and Implications for Plant Terrestrialization.</title>
        <authorList>
            <person name="Nishiyama T."/>
            <person name="Sakayama H."/>
            <person name="Vries J.D."/>
            <person name="Buschmann H."/>
            <person name="Saint-Marcoux D."/>
            <person name="Ullrich K.K."/>
            <person name="Haas F.B."/>
            <person name="Vanderstraeten L."/>
            <person name="Becker D."/>
            <person name="Lang D."/>
            <person name="Vosolsobe S."/>
            <person name="Rombauts S."/>
            <person name="Wilhelmsson P.K.I."/>
            <person name="Janitza P."/>
            <person name="Kern R."/>
            <person name="Heyl A."/>
            <person name="Rumpler F."/>
            <person name="Villalobos L.I.A.C."/>
            <person name="Clay J.M."/>
            <person name="Skokan R."/>
            <person name="Toyoda A."/>
            <person name="Suzuki Y."/>
            <person name="Kagoshima H."/>
            <person name="Schijlen E."/>
            <person name="Tajeshwar N."/>
            <person name="Catarino B."/>
            <person name="Hetherington A.J."/>
            <person name="Saltykova A."/>
            <person name="Bonnot C."/>
            <person name="Breuninger H."/>
            <person name="Symeonidi A."/>
            <person name="Radhakrishnan G.V."/>
            <person name="Van Nieuwerburgh F."/>
            <person name="Deforce D."/>
            <person name="Chang C."/>
            <person name="Karol K.G."/>
            <person name="Hedrich R."/>
            <person name="Ulvskov P."/>
            <person name="Glockner G."/>
            <person name="Delwiche C.F."/>
            <person name="Petrasek J."/>
            <person name="Van de Peer Y."/>
            <person name="Friml J."/>
            <person name="Beilby M."/>
            <person name="Dolan L."/>
            <person name="Kohara Y."/>
            <person name="Sugano S."/>
            <person name="Fujiyama A."/>
            <person name="Delaux P.-M."/>
            <person name="Quint M."/>
            <person name="TheiBen G."/>
            <person name="Hagemann M."/>
            <person name="Harholt J."/>
            <person name="Dunand C."/>
            <person name="Zachgo S."/>
            <person name="Langdale J."/>
            <person name="Maumus F."/>
            <person name="Straeten D.V.D."/>
            <person name="Gould S.B."/>
            <person name="Rensing S.A."/>
        </authorList>
    </citation>
    <scope>NUCLEOTIDE SEQUENCE [LARGE SCALE GENOMIC DNA]</scope>
    <source>
        <strain evidence="1 2">S276</strain>
    </source>
</reference>
<dbReference type="AlphaFoldDB" id="A0A388K2W7"/>
<organism evidence="1 2">
    <name type="scientific">Chara braunii</name>
    <name type="common">Braun's stonewort</name>
    <dbReference type="NCBI Taxonomy" id="69332"/>
    <lineage>
        <taxon>Eukaryota</taxon>
        <taxon>Viridiplantae</taxon>
        <taxon>Streptophyta</taxon>
        <taxon>Charophyceae</taxon>
        <taxon>Charales</taxon>
        <taxon>Characeae</taxon>
        <taxon>Chara</taxon>
    </lineage>
</organism>
<name>A0A388K2W7_CHABU</name>
<dbReference type="Gramene" id="GBG64401">
    <property type="protein sequence ID" value="GBG64401"/>
    <property type="gene ID" value="CBR_g44285"/>
</dbReference>
<sequence>MEGGGSALATTEEVVELIPLEQYVSLGYPGLGMIGTIRPTPEEKEVAEWRPSPEEKESRGPTFVIGEIDVLNIVRALDHRIPLPIGHLLSISEQANERMLQHCKVNGKRFALARTANTKTKGPVPDENAAGVSDPIRIRLIQKDDHFLRIKPIPWKSAECDIEVWGVPYNAIIDSGAAVLAISLRVVERVGRKNDLIMLTEKDQLVSADEEKIRTAGRMANVAFRLGKVHALGDVVVLDVNTYDVLFGLPALVALRANLDFERRSIILRNTGGKPYVVPMRLTLRTTANIAPRVSPAMTGILRMITWDNGQTPKDADNSDDDNDPEILKMARERIHYPVQRENVEAPSRTNQDLQRTQAMIMGEPLVQISRMVDSLEPPRTLYEGISPLLARYNNKRHYCDITDLPKFLLTLAKEI</sequence>
<dbReference type="CDD" id="cd00303">
    <property type="entry name" value="retropepsin_like"/>
    <property type="match status" value="1"/>
</dbReference>
<gene>
    <name evidence="1" type="ORF">CBR_g44285</name>
</gene>
<dbReference type="Gene3D" id="2.40.70.10">
    <property type="entry name" value="Acid Proteases"/>
    <property type="match status" value="1"/>
</dbReference>
<evidence type="ECO:0008006" key="3">
    <source>
        <dbReference type="Google" id="ProtNLM"/>
    </source>
</evidence>
<dbReference type="Pfam" id="PF08284">
    <property type="entry name" value="RVP_2"/>
    <property type="match status" value="1"/>
</dbReference>
<keyword evidence="2" id="KW-1185">Reference proteome</keyword>
<dbReference type="EMBL" id="BFEA01000050">
    <property type="protein sequence ID" value="GBG64401.1"/>
    <property type="molecule type" value="Genomic_DNA"/>
</dbReference>
<protein>
    <recommendedName>
        <fullName evidence="3">Aspartic peptidase DDI1-type domain-containing protein</fullName>
    </recommendedName>
</protein>
<proteinExistence type="predicted"/>
<accession>A0A388K2W7</accession>